<reference key="1">
    <citation type="journal article" date="2011" name="Mol. Biol. Evol.">
        <title>Unity in variety -- the pan-genome of the Chlamydiae.</title>
        <authorList>
            <person name="Collingro A."/>
            <person name="Tischler P."/>
            <person name="Weinmaier T."/>
            <person name="Penz T."/>
            <person name="Heinz E."/>
            <person name="Brunham R.C."/>
            <person name="Read T.D."/>
            <person name="Bavoil P.M."/>
            <person name="Sachse K."/>
            <person name="Kahane S."/>
            <person name="Friedman M.G."/>
            <person name="Rattei T."/>
            <person name="Myers G.S.A."/>
            <person name="Horn M."/>
        </authorList>
    </citation>
    <scope>NUCLEOTIDE SEQUENCE</scope>
    <source>
        <strain>Z</strain>
    </source>
</reference>
<accession>F8L658</accession>
<dbReference type="EMBL" id="FR872582">
    <property type="protein sequence ID" value="CCB90108.1"/>
    <property type="molecule type" value="Genomic_DNA"/>
</dbReference>
<dbReference type="KEGG" id="sng:SNE_A22310"/>
<dbReference type="Proteomes" id="UP000000496">
    <property type="component" value="Chromosome gsn.131"/>
</dbReference>
<keyword evidence="2" id="KW-0472">Membrane</keyword>
<proteinExistence type="predicted"/>
<gene>
    <name evidence="3" type="ordered locus">SNE_A22310</name>
</gene>
<protein>
    <submittedName>
        <fullName evidence="3">Uncharacterized protein</fullName>
    </submittedName>
</protein>
<evidence type="ECO:0000256" key="2">
    <source>
        <dbReference type="SAM" id="Phobius"/>
    </source>
</evidence>
<feature type="compositionally biased region" description="Basic and acidic residues" evidence="1">
    <location>
        <begin position="500"/>
        <end position="512"/>
    </location>
</feature>
<sequence>MNKTKDEGLVQIVKHSLKLVMEEIDSDPRKQENFKELLMQKTMEIIGGMSDSGRQKEILGQVAKIGQAVMQYNVIQATGISPMRELSTPSPHLKQYHMGMEIPDCVLSFDPKAKHTIPLGAYLDARISGPIQDLVKQGTPIDLFVGPIEDMEPYYFHNGNYTHTHTLNTRSSIKYLLFEDDKGFQKIVIAGISNESKFTHTLLQLKAVGVPLEQISVKGDIQFCAEIFQDKLYKKFQQAVGDKPIALAVMGNRSGMVLEVAHRLYPDKMKGPFKTADEEEKKAVQLLKANNNYKEVDIDGIFKFSTIDVMIDGKPQALVSFRMPNGDLSRIATRLLLDKHEVGGFVMVGAGGSLKKDSAVGSYQVTTTSQLDGKKPVKIDERRIMPLNFCERSFCSLSNTNLTVLSPLVETADWLDDVRQKVQSVDVETYFIMEALSAALKAESCKTQVIPGVFISDEVGGDHPLTEKIDPANAWGKLPMLLNQSLTYFKVEDNRPKVEEVPESDALEKQVDSSHQTVVNSAPQNNSSWSWGTVFAVAAVATVALLGGIAIGKNLRK</sequence>
<name>F8L658_SIMNZ</name>
<feature type="transmembrane region" description="Helical" evidence="2">
    <location>
        <begin position="529"/>
        <end position="551"/>
    </location>
</feature>
<dbReference type="HOGENOM" id="CLU_489058_0_0_0"/>
<evidence type="ECO:0000313" key="3">
    <source>
        <dbReference type="EMBL" id="CCB90108.1"/>
    </source>
</evidence>
<organism evidence="3 4">
    <name type="scientific">Simkania negevensis (strain ATCC VR-1471 / DSM 27360 / Z)</name>
    <dbReference type="NCBI Taxonomy" id="331113"/>
    <lineage>
        <taxon>Bacteria</taxon>
        <taxon>Pseudomonadati</taxon>
        <taxon>Chlamydiota</taxon>
        <taxon>Chlamydiia</taxon>
        <taxon>Parachlamydiales</taxon>
        <taxon>Simkaniaceae</taxon>
        <taxon>Simkania</taxon>
    </lineage>
</organism>
<keyword evidence="4" id="KW-1185">Reference proteome</keyword>
<reference evidence="3 4" key="2">
    <citation type="journal article" date="2011" name="Mol. Biol. Evol.">
        <title>Unity in variety--the pan-genome of the Chlamydiae.</title>
        <authorList>
            <person name="Collingro A."/>
            <person name="Tischler P."/>
            <person name="Weinmaier T."/>
            <person name="Penz T."/>
            <person name="Heinz E."/>
            <person name="Brunham R.C."/>
            <person name="Read T.D."/>
            <person name="Bavoil P.M."/>
            <person name="Sachse K."/>
            <person name="Kahane S."/>
            <person name="Friedman M.G."/>
            <person name="Rattei T."/>
            <person name="Myers G.S."/>
            <person name="Horn M."/>
        </authorList>
    </citation>
    <scope>NUCLEOTIDE SEQUENCE [LARGE SCALE GENOMIC DNA]</scope>
    <source>
        <strain evidence="4">ATCC VR-1471 / Z</strain>
    </source>
</reference>
<feature type="compositionally biased region" description="Polar residues" evidence="1">
    <location>
        <begin position="513"/>
        <end position="522"/>
    </location>
</feature>
<dbReference type="eggNOG" id="ENOG50342W5">
    <property type="taxonomic scope" value="Bacteria"/>
</dbReference>
<keyword evidence="2" id="KW-1133">Transmembrane helix</keyword>
<evidence type="ECO:0000256" key="1">
    <source>
        <dbReference type="SAM" id="MobiDB-lite"/>
    </source>
</evidence>
<feature type="region of interest" description="Disordered" evidence="1">
    <location>
        <begin position="500"/>
        <end position="522"/>
    </location>
</feature>
<evidence type="ECO:0000313" key="4">
    <source>
        <dbReference type="Proteomes" id="UP000000496"/>
    </source>
</evidence>
<dbReference type="AlphaFoldDB" id="F8L658"/>
<keyword evidence="2" id="KW-0812">Transmembrane</keyword>